<reference evidence="2 3" key="1">
    <citation type="submission" date="2016-05" db="EMBL/GenBank/DDBJ databases">
        <title>Genome Sequence of Pseudomonas citronellolis Strain SJTE-3, an Estrogens and Persistent Organic Pollutants degradation strain.</title>
        <authorList>
            <person name="Liang R."/>
        </authorList>
    </citation>
    <scope>NUCLEOTIDE SEQUENCE [LARGE SCALE GENOMIC DNA]</scope>
    <source>
        <strain evidence="2 3">SJTE-3</strain>
        <plasmid evidence="3">Plasmid prbl16</plasmid>
    </source>
</reference>
<dbReference type="CDD" id="cd07389">
    <property type="entry name" value="MPP_PhoD"/>
    <property type="match status" value="1"/>
</dbReference>
<gene>
    <name evidence="2" type="ORF">A9C11_32300</name>
</gene>
<dbReference type="InterPro" id="IPR038607">
    <property type="entry name" value="PhoD-like_sf"/>
</dbReference>
<dbReference type="PANTHER" id="PTHR46689">
    <property type="entry name" value="MEMBRANE PROTEIN, PUTATIVE-RELATED"/>
    <property type="match status" value="1"/>
</dbReference>
<dbReference type="InterPro" id="IPR018946">
    <property type="entry name" value="PhoD-like_MPP"/>
</dbReference>
<dbReference type="GO" id="GO:0016020">
    <property type="term" value="C:membrane"/>
    <property type="evidence" value="ECO:0007669"/>
    <property type="project" value="TreeGrafter"/>
</dbReference>
<dbReference type="Pfam" id="PF19050">
    <property type="entry name" value="PhoD_2"/>
    <property type="match status" value="2"/>
</dbReference>
<feature type="domain" description="PhoD-like phosphatase" evidence="1">
    <location>
        <begin position="360"/>
        <end position="447"/>
    </location>
</feature>
<evidence type="ECO:0000313" key="3">
    <source>
        <dbReference type="Proteomes" id="UP000077748"/>
    </source>
</evidence>
<dbReference type="AlphaFoldDB" id="A0A1A9KMI6"/>
<dbReference type="PANTHER" id="PTHR46689:SF2">
    <property type="entry name" value="WW DOMAIN PROTEIN (AFU_ORTHOLOGUE AFUA_6G06520)"/>
    <property type="match status" value="1"/>
</dbReference>
<dbReference type="InterPro" id="IPR029052">
    <property type="entry name" value="Metallo-depent_PP-like"/>
</dbReference>
<evidence type="ECO:0000259" key="1">
    <source>
        <dbReference type="Pfam" id="PF19050"/>
    </source>
</evidence>
<dbReference type="SUPFAM" id="SSF56300">
    <property type="entry name" value="Metallo-dependent phosphatases"/>
    <property type="match status" value="1"/>
</dbReference>
<sequence length="526" mass="59436">MSLLLGPILHFRGIHNDLYQVSALVVLDKGDPKPKPEPTNCVVDKVTRIASIPFGSPTQDVWRVDLSTSQKAAKSQQCSCSVSGGKASFFVPALGESPRVAYGSCNGFSADKYRKKVKDRQNERWFDMAARHKIKGKEFHVLVMGGDQVYTDDLMVIPGEMKDWADLWHSKQVAAKWSRKLEKQVDEYFTQLYVQRWNQAGPREMLQSIPYVAMWDDHDITDGWGSYPQDLHECDVYQNLFRLATRYYRLFQQQLAEDEVHPSAVPNQSPQAKGFSLAYSGLGEVAFLVPDLRSERHPDLKRPDGLSPTQIVSEYTWEAIFAWLDQLDTSKHKHLIVYSSLPVAYLDLNAAEVALNALPGQWELEDDLRDHWRSKPHRDERQRLIKRLLNFSAKGTRVTIVSGDVHVAAAAVIESMLPQHGNGAGAIFQLVSTGIVHTPPPAVAVYFMEKFGAGEEVIEYGVHARMLPIGFKGHYLVPERNWLSLEPDGKGRIWANWHVEGHDHLLTQVIDPVVLPTMLQPVVMNQ</sequence>
<name>A0A1A9KMI6_9PSED</name>
<geneLocation type="plasmid" evidence="3">
    <name>prbl16</name>
</geneLocation>
<proteinExistence type="predicted"/>
<keyword evidence="2" id="KW-0614">Plasmid</keyword>
<evidence type="ECO:0000313" key="2">
    <source>
        <dbReference type="EMBL" id="ANI18742.1"/>
    </source>
</evidence>
<protein>
    <submittedName>
        <fullName evidence="2">Phosphodiesterase</fullName>
    </submittedName>
</protein>
<dbReference type="EMBL" id="CP015879">
    <property type="protein sequence ID" value="ANI18742.1"/>
    <property type="molecule type" value="Genomic_DNA"/>
</dbReference>
<dbReference type="Proteomes" id="UP000077748">
    <property type="component" value="Plasmid pRBL16"/>
</dbReference>
<feature type="domain" description="PhoD-like phosphatase" evidence="1">
    <location>
        <begin position="100"/>
        <end position="356"/>
    </location>
</feature>
<accession>A0A1A9KMI6</accession>
<dbReference type="InterPro" id="IPR043904">
    <property type="entry name" value="PhoD_2-like"/>
</dbReference>
<dbReference type="Gene3D" id="3.60.21.70">
    <property type="entry name" value="PhoD-like phosphatase"/>
    <property type="match status" value="1"/>
</dbReference>
<dbReference type="RefSeq" id="WP_010792950.1">
    <property type="nucleotide sequence ID" value="NZ_CP015879.1"/>
</dbReference>
<organism evidence="2 3">
    <name type="scientific">Pseudomonas citronellolis</name>
    <dbReference type="NCBI Taxonomy" id="53408"/>
    <lineage>
        <taxon>Bacteria</taxon>
        <taxon>Pseudomonadati</taxon>
        <taxon>Pseudomonadota</taxon>
        <taxon>Gammaproteobacteria</taxon>
        <taxon>Pseudomonadales</taxon>
        <taxon>Pseudomonadaceae</taxon>
        <taxon>Pseudomonas</taxon>
    </lineage>
</organism>